<dbReference type="EMBL" id="JAVDXU010000001">
    <property type="protein sequence ID" value="MDR7269556.1"/>
    <property type="molecule type" value="Genomic_DNA"/>
</dbReference>
<dbReference type="PANTHER" id="PTHR31299">
    <property type="entry name" value="ESTERASE, PUTATIVE (AFU_ORTHOLOGUE AFUA_1G05850)-RELATED"/>
    <property type="match status" value="1"/>
</dbReference>
<dbReference type="Proteomes" id="UP001180453">
    <property type="component" value="Unassembled WGS sequence"/>
</dbReference>
<evidence type="ECO:0000313" key="1">
    <source>
        <dbReference type="EMBL" id="MDR7269556.1"/>
    </source>
</evidence>
<dbReference type="PIRSF" id="PIRSF036794">
    <property type="entry name" value="UCP_erythr_ester"/>
    <property type="match status" value="1"/>
</dbReference>
<keyword evidence="2" id="KW-1185">Reference proteome</keyword>
<dbReference type="InterPro" id="IPR052036">
    <property type="entry name" value="Hydrolase/PRTase-associated"/>
</dbReference>
<dbReference type="Gene3D" id="3.40.1660.10">
    <property type="entry name" value="EreA-like (biosynthetic domain)"/>
    <property type="match status" value="1"/>
</dbReference>
<evidence type="ECO:0000313" key="2">
    <source>
        <dbReference type="Proteomes" id="UP001180453"/>
    </source>
</evidence>
<protein>
    <submittedName>
        <fullName evidence="1">Erythromycin esterase-like protein</fullName>
    </submittedName>
</protein>
<dbReference type="CDD" id="cd14728">
    <property type="entry name" value="Ere-like"/>
    <property type="match status" value="1"/>
</dbReference>
<dbReference type="RefSeq" id="WP_310264393.1">
    <property type="nucleotide sequence ID" value="NZ_JAVDXU010000001.1"/>
</dbReference>
<comment type="caution">
    <text evidence="1">The sequence shown here is derived from an EMBL/GenBank/DDBJ whole genome shotgun (WGS) entry which is preliminary data.</text>
</comment>
<dbReference type="InterPro" id="IPR014622">
    <property type="entry name" value="UCP036794_erythomycin"/>
</dbReference>
<organism evidence="1 2">
    <name type="scientific">Roseateles saccharophilus</name>
    <name type="common">Pseudomonas saccharophila</name>
    <dbReference type="NCBI Taxonomy" id="304"/>
    <lineage>
        <taxon>Bacteria</taxon>
        <taxon>Pseudomonadati</taxon>
        <taxon>Pseudomonadota</taxon>
        <taxon>Betaproteobacteria</taxon>
        <taxon>Burkholderiales</taxon>
        <taxon>Sphaerotilaceae</taxon>
        <taxon>Roseateles</taxon>
    </lineage>
</organism>
<dbReference type="Gene3D" id="3.30.1870.10">
    <property type="entry name" value="EreA-like, domain 2"/>
    <property type="match status" value="1"/>
</dbReference>
<dbReference type="PANTHER" id="PTHR31299:SF0">
    <property type="entry name" value="ESTERASE, PUTATIVE (AFU_ORTHOLOGUE AFUA_1G05850)-RELATED"/>
    <property type="match status" value="1"/>
</dbReference>
<name>A0ABU1YMV0_ROSSA</name>
<accession>A0ABU1YMV0</accession>
<sequence length="433" mass="49229">MSRLLKAALEPLPEIDAPGFGAMLDRFANRRVVMLGEASHGTSEFYRSRAAISRHLVEHHGFNLIAVEADWPDAAAVDRRIRPRSNAPPPAQPPFERFPTWMWRNREFAEFVGWLHRHNADRAPEDRVAFHGLDIYNLRASIAAVLAYLGRVDPAAARAARERYACLTPWQQDPAHYGRAALEPGFERCEQAVVQQCRELLVRQLDYAAEEGPDSFLDAAQNARLVASAERYYRVMYLGGAASWNLRDSHMFETLAQLLAFNGPRAKAIVWAHNSHIGDARFTDMGMTRGEHNLGQLARQAWGEQVALVGQGTHAGTVAAAHDWDGDLEVMPVRPSRSDSYERLCHDTGEPRFLLDLHPDRHVELRQQLRVPRLERYIGVIYRPDTERWSHYVESVLSRQYDAWLWFDETRALSPLDAEQPHAGMPETYPFGV</sequence>
<proteinExistence type="predicted"/>
<reference evidence="1 2" key="1">
    <citation type="submission" date="2023-07" db="EMBL/GenBank/DDBJ databases">
        <title>Sorghum-associated microbial communities from plants grown in Nebraska, USA.</title>
        <authorList>
            <person name="Schachtman D."/>
        </authorList>
    </citation>
    <scope>NUCLEOTIDE SEQUENCE [LARGE SCALE GENOMIC DNA]</scope>
    <source>
        <strain evidence="1 2">BE314</strain>
    </source>
</reference>
<dbReference type="InterPro" id="IPR007815">
    <property type="entry name" value="Emycin_Estase"/>
</dbReference>
<dbReference type="Pfam" id="PF05139">
    <property type="entry name" value="Erythro_esteras"/>
    <property type="match status" value="1"/>
</dbReference>
<dbReference type="SUPFAM" id="SSF159501">
    <property type="entry name" value="EreA/ChaN-like"/>
    <property type="match status" value="1"/>
</dbReference>
<gene>
    <name evidence="1" type="ORF">J2X20_002185</name>
</gene>